<keyword evidence="1" id="KW-0472">Membrane</keyword>
<reference evidence="2 3" key="1">
    <citation type="submission" date="2023-10" db="EMBL/GenBank/DDBJ databases">
        <title>Glaciecola aquimarina strain GGW-M5 nov., isolated from a coastal seawater.</title>
        <authorList>
            <person name="Bayburt H."/>
            <person name="Kim J.M."/>
            <person name="Choi B.J."/>
            <person name="Jeon C.O."/>
        </authorList>
    </citation>
    <scope>NUCLEOTIDE SEQUENCE [LARGE SCALE GENOMIC DNA]</scope>
    <source>
        <strain evidence="2 3">KCTC 32108</strain>
    </source>
</reference>
<keyword evidence="3" id="KW-1185">Reference proteome</keyword>
<evidence type="ECO:0000313" key="3">
    <source>
        <dbReference type="Proteomes" id="UP001247805"/>
    </source>
</evidence>
<keyword evidence="1" id="KW-0812">Transmembrane</keyword>
<organism evidence="2 3">
    <name type="scientific">Paraglaciecola aquimarina</name>
    <dbReference type="NCBI Taxonomy" id="1235557"/>
    <lineage>
        <taxon>Bacteria</taxon>
        <taxon>Pseudomonadati</taxon>
        <taxon>Pseudomonadota</taxon>
        <taxon>Gammaproteobacteria</taxon>
        <taxon>Alteromonadales</taxon>
        <taxon>Alteromonadaceae</taxon>
        <taxon>Paraglaciecola</taxon>
    </lineage>
</organism>
<keyword evidence="1" id="KW-1133">Transmembrane helix</keyword>
<proteinExistence type="predicted"/>
<evidence type="ECO:0008006" key="4">
    <source>
        <dbReference type="Google" id="ProtNLM"/>
    </source>
</evidence>
<name>A0ABU3SSN9_9ALTE</name>
<dbReference type="Proteomes" id="UP001247805">
    <property type="component" value="Unassembled WGS sequence"/>
</dbReference>
<dbReference type="RefSeq" id="WP_316024733.1">
    <property type="nucleotide sequence ID" value="NZ_JAWDIO010000002.1"/>
</dbReference>
<feature type="transmembrane region" description="Helical" evidence="1">
    <location>
        <begin position="20"/>
        <end position="40"/>
    </location>
</feature>
<evidence type="ECO:0000256" key="1">
    <source>
        <dbReference type="SAM" id="Phobius"/>
    </source>
</evidence>
<comment type="caution">
    <text evidence="2">The sequence shown here is derived from an EMBL/GenBank/DDBJ whole genome shotgun (WGS) entry which is preliminary data.</text>
</comment>
<evidence type="ECO:0000313" key="2">
    <source>
        <dbReference type="EMBL" id="MDU0353036.1"/>
    </source>
</evidence>
<dbReference type="EMBL" id="JAWDIO010000002">
    <property type="protein sequence ID" value="MDU0353036.1"/>
    <property type="molecule type" value="Genomic_DNA"/>
</dbReference>
<protein>
    <recommendedName>
        <fullName evidence="4">ABC transporter permease</fullName>
    </recommendedName>
</protein>
<sequence>MILQSIKKELVIVFSDLHSLAVLFLMPLAFMIIMTVAMSGRQADILDSVSLMVEPNSAGQAETLYLKYLDNLGYGLTPDPTQASAIISFDQHFGENILANNTQSILAIEYQSRSSLPLQALINQHLQLAFARVKLHLYMLDTEELDNTLPIQQQMDLIIQQTATAQLIDSTQESKLVPTVAISIPSWLVFGIFLSCYRFRLP</sequence>
<gene>
    <name evidence="2" type="ORF">RS130_02985</name>
</gene>
<accession>A0ABU3SSN9</accession>